<organism evidence="1 2">
    <name type="scientific">Nonomuraea insulae</name>
    <dbReference type="NCBI Taxonomy" id="1616787"/>
    <lineage>
        <taxon>Bacteria</taxon>
        <taxon>Bacillati</taxon>
        <taxon>Actinomycetota</taxon>
        <taxon>Actinomycetes</taxon>
        <taxon>Streptosporangiales</taxon>
        <taxon>Streptosporangiaceae</taxon>
        <taxon>Nonomuraea</taxon>
    </lineage>
</organism>
<keyword evidence="2" id="KW-1185">Reference proteome</keyword>
<name>A0ABW1DD70_9ACTN</name>
<protein>
    <submittedName>
        <fullName evidence="1">Uncharacterized protein</fullName>
    </submittedName>
</protein>
<accession>A0ABW1DD70</accession>
<dbReference type="Proteomes" id="UP001596058">
    <property type="component" value="Unassembled WGS sequence"/>
</dbReference>
<dbReference type="EMBL" id="JBHSPA010000114">
    <property type="protein sequence ID" value="MFC5834656.1"/>
    <property type="molecule type" value="Genomic_DNA"/>
</dbReference>
<gene>
    <name evidence="1" type="ORF">ACFPZ3_63360</name>
</gene>
<evidence type="ECO:0000313" key="2">
    <source>
        <dbReference type="Proteomes" id="UP001596058"/>
    </source>
</evidence>
<dbReference type="PROSITE" id="PS51257">
    <property type="entry name" value="PROKAR_LIPOPROTEIN"/>
    <property type="match status" value="1"/>
</dbReference>
<comment type="caution">
    <text evidence="1">The sequence shown here is derived from an EMBL/GenBank/DDBJ whole genome shotgun (WGS) entry which is preliminary data.</text>
</comment>
<dbReference type="RefSeq" id="WP_379524070.1">
    <property type="nucleotide sequence ID" value="NZ_JBHSPA010000114.1"/>
</dbReference>
<proteinExistence type="predicted"/>
<evidence type="ECO:0000313" key="1">
    <source>
        <dbReference type="EMBL" id="MFC5834656.1"/>
    </source>
</evidence>
<sequence>MAKEGDATMDNLGHLDYPHQSGSLLGCPACEAYCHCTEHHDEDCDHPHGDLLHHTARCVWLGHG</sequence>
<reference evidence="2" key="1">
    <citation type="journal article" date="2019" name="Int. J. Syst. Evol. Microbiol.">
        <title>The Global Catalogue of Microorganisms (GCM) 10K type strain sequencing project: providing services to taxonomists for standard genome sequencing and annotation.</title>
        <authorList>
            <consortium name="The Broad Institute Genomics Platform"/>
            <consortium name="The Broad Institute Genome Sequencing Center for Infectious Disease"/>
            <person name="Wu L."/>
            <person name="Ma J."/>
        </authorList>
    </citation>
    <scope>NUCLEOTIDE SEQUENCE [LARGE SCALE GENOMIC DNA]</scope>
    <source>
        <strain evidence="2">CCUG 53903</strain>
    </source>
</reference>